<keyword evidence="3" id="KW-1185">Reference proteome</keyword>
<protein>
    <submittedName>
        <fullName evidence="2">Uncharacterized protein</fullName>
    </submittedName>
</protein>
<evidence type="ECO:0000256" key="1">
    <source>
        <dbReference type="SAM" id="Phobius"/>
    </source>
</evidence>
<name>A0A3Q9J0N6_9MICO</name>
<dbReference type="AlphaFoldDB" id="A0A3Q9J0N6"/>
<proteinExistence type="predicted"/>
<accession>A0A3Q9J0N6</accession>
<keyword evidence="1" id="KW-0472">Membrane</keyword>
<dbReference type="KEGG" id="mlv:CVS47_02053"/>
<evidence type="ECO:0000313" key="3">
    <source>
        <dbReference type="Proteomes" id="UP000276888"/>
    </source>
</evidence>
<gene>
    <name evidence="2" type="ORF">CVS47_02053</name>
</gene>
<feature type="transmembrane region" description="Helical" evidence="1">
    <location>
        <begin position="50"/>
        <end position="70"/>
    </location>
</feature>
<dbReference type="RefSeq" id="WP_127095972.1">
    <property type="nucleotide sequence ID" value="NZ_CP031423.1"/>
</dbReference>
<sequence>MTRDRSLTIRIIVQFALAALFLAVAVVTVIEPEWIEVVFGIDPDRGSGALEWVIVLALGVLAVVAAGFGARTVIRRRRIGHA</sequence>
<feature type="transmembrane region" description="Helical" evidence="1">
    <location>
        <begin position="7"/>
        <end position="30"/>
    </location>
</feature>
<reference evidence="2 3" key="1">
    <citation type="submission" date="2018-08" db="EMBL/GenBank/DDBJ databases">
        <title>Microbacterium lemovicicum sp. nov., a bacterium isolated from a natural uranium-rich soil.</title>
        <authorList>
            <person name="ORTET P."/>
        </authorList>
    </citation>
    <scope>NUCLEOTIDE SEQUENCE [LARGE SCALE GENOMIC DNA]</scope>
    <source>
        <strain evidence="2 3">Viu22</strain>
    </source>
</reference>
<dbReference type="EMBL" id="CP031423">
    <property type="protein sequence ID" value="AZS37417.1"/>
    <property type="molecule type" value="Genomic_DNA"/>
</dbReference>
<evidence type="ECO:0000313" key="2">
    <source>
        <dbReference type="EMBL" id="AZS37417.1"/>
    </source>
</evidence>
<organism evidence="2 3">
    <name type="scientific">Microbacterium lemovicicum</name>
    <dbReference type="NCBI Taxonomy" id="1072463"/>
    <lineage>
        <taxon>Bacteria</taxon>
        <taxon>Bacillati</taxon>
        <taxon>Actinomycetota</taxon>
        <taxon>Actinomycetes</taxon>
        <taxon>Micrococcales</taxon>
        <taxon>Microbacteriaceae</taxon>
        <taxon>Microbacterium</taxon>
    </lineage>
</organism>
<keyword evidence="1" id="KW-0812">Transmembrane</keyword>
<dbReference type="Proteomes" id="UP000276888">
    <property type="component" value="Chromosome"/>
</dbReference>
<keyword evidence="1" id="KW-1133">Transmembrane helix</keyword>